<dbReference type="KEGG" id="npz:ACX27_24695"/>
<evidence type="ECO:0000313" key="2">
    <source>
        <dbReference type="Proteomes" id="UP000062645"/>
    </source>
</evidence>
<accession>A0A0M4T055</accession>
<reference evidence="2" key="1">
    <citation type="submission" date="2015-07" db="EMBL/GenBank/DDBJ databases">
        <title>Genome Of Nitrogen-Fixing Cyanobacterium Nostoc piscinale CENA21 From Solimoes/Amazon River Floodplain Sediments And Comparative Genomics To Uncover Biosynthetic Natural Products Potential.</title>
        <authorList>
            <person name="Leao T.F."/>
            <person name="Leao P.N."/>
            <person name="Guimaraes P.I."/>
            <person name="de Melo A.G.C."/>
            <person name="Ramos R.T.J."/>
            <person name="Silva A."/>
            <person name="Fiore M.F."/>
            <person name="Schneider M.P.C."/>
        </authorList>
    </citation>
    <scope>NUCLEOTIDE SEQUENCE [LARGE SCALE GENOMIC DNA]</scope>
    <source>
        <strain evidence="2">CENA21</strain>
    </source>
</reference>
<sequence length="86" mass="9807">MSDEERWFAREYFPTLIDEAESSPEDALNHIAEVATVLTMTKFRRIVDFSTPQVKADLLMIILRCLPTEVYSDFAPLQAVTNPTVT</sequence>
<protein>
    <submittedName>
        <fullName evidence="1">Uncharacterized protein</fullName>
    </submittedName>
</protein>
<dbReference type="AlphaFoldDB" id="A0A0M4T055"/>
<keyword evidence="2" id="KW-1185">Reference proteome</keyword>
<organism evidence="1 2">
    <name type="scientific">Nostoc piscinale CENA21</name>
    <dbReference type="NCBI Taxonomy" id="224013"/>
    <lineage>
        <taxon>Bacteria</taxon>
        <taxon>Bacillati</taxon>
        <taxon>Cyanobacteriota</taxon>
        <taxon>Cyanophyceae</taxon>
        <taxon>Nostocales</taxon>
        <taxon>Nostocaceae</taxon>
        <taxon>Nostoc</taxon>
    </lineage>
</organism>
<dbReference type="OrthoDB" id="473036at2"/>
<dbReference type="STRING" id="224013.ACX27_24695"/>
<gene>
    <name evidence="1" type="ORF">ACX27_24695</name>
</gene>
<dbReference type="GeneID" id="58727295"/>
<proteinExistence type="predicted"/>
<dbReference type="EMBL" id="CP012036">
    <property type="protein sequence ID" value="ALF55296.1"/>
    <property type="molecule type" value="Genomic_DNA"/>
</dbReference>
<dbReference type="PATRIC" id="fig|224013.5.peg.5928"/>
<dbReference type="RefSeq" id="WP_011316752.1">
    <property type="nucleotide sequence ID" value="NZ_CP012036.1"/>
</dbReference>
<name>A0A0M4T055_9NOSO</name>
<dbReference type="Proteomes" id="UP000062645">
    <property type="component" value="Chromosome"/>
</dbReference>
<evidence type="ECO:0000313" key="1">
    <source>
        <dbReference type="EMBL" id="ALF55296.1"/>
    </source>
</evidence>
<reference evidence="1 2" key="2">
    <citation type="journal article" date="2016" name="Genome Announc.">
        <title>Draft Genome Sequence of the N2-Fixing Cyanobacterium Nostoc piscinale CENA21, Isolated from the Brazilian Amazon Floodplain.</title>
        <authorList>
            <person name="Leao T."/>
            <person name="Guimaraes P.I."/>
            <person name="de Melo A.G."/>
            <person name="Ramos R.T."/>
            <person name="Leao P.N."/>
            <person name="Silva A."/>
            <person name="Fiore M.F."/>
            <person name="Schneider M.P."/>
        </authorList>
    </citation>
    <scope>NUCLEOTIDE SEQUENCE [LARGE SCALE GENOMIC DNA]</scope>
    <source>
        <strain evidence="1 2">CENA21</strain>
    </source>
</reference>